<feature type="region of interest" description="Disordered" evidence="4">
    <location>
        <begin position="302"/>
        <end position="333"/>
    </location>
</feature>
<proteinExistence type="inferred from homology"/>
<dbReference type="RefSeq" id="WP_108105748.1">
    <property type="nucleotide sequence ID" value="NZ_QASN01000007.1"/>
</dbReference>
<dbReference type="AlphaFoldDB" id="A0A2T5PCH5"/>
<feature type="domain" description="Ricin B lectin" evidence="6">
    <location>
        <begin position="28"/>
        <end position="166"/>
    </location>
</feature>
<evidence type="ECO:0000256" key="3">
    <source>
        <dbReference type="RuleBase" id="RU361153"/>
    </source>
</evidence>
<dbReference type="PANTHER" id="PTHR34142:SF1">
    <property type="entry name" value="GLYCOSIDE HYDROLASE FAMILY 5 DOMAIN-CONTAINING PROTEIN"/>
    <property type="match status" value="1"/>
</dbReference>
<feature type="compositionally biased region" description="Pro residues" evidence="4">
    <location>
        <begin position="307"/>
        <end position="318"/>
    </location>
</feature>
<dbReference type="CDD" id="cd00161">
    <property type="entry name" value="beta-trefoil_Ricin-like"/>
    <property type="match status" value="1"/>
</dbReference>
<dbReference type="Pfam" id="PF00150">
    <property type="entry name" value="Cellulase"/>
    <property type="match status" value="1"/>
</dbReference>
<dbReference type="InterPro" id="IPR017853">
    <property type="entry name" value="GH"/>
</dbReference>
<evidence type="ECO:0000313" key="8">
    <source>
        <dbReference type="Proteomes" id="UP000244064"/>
    </source>
</evidence>
<gene>
    <name evidence="7" type="ORF">DBO85_04705</name>
</gene>
<dbReference type="GO" id="GO:0000272">
    <property type="term" value="P:polysaccharide catabolic process"/>
    <property type="evidence" value="ECO:0007669"/>
    <property type="project" value="InterPro"/>
</dbReference>
<dbReference type="InterPro" id="IPR031768">
    <property type="entry name" value="CBM60_xylan-bd"/>
</dbReference>
<comment type="similarity">
    <text evidence="3">Belongs to the glycosyl hydrolase 5 (cellulase A) family.</text>
</comment>
<evidence type="ECO:0000256" key="1">
    <source>
        <dbReference type="ARBA" id="ARBA00022801"/>
    </source>
</evidence>
<dbReference type="SUPFAM" id="SSF51445">
    <property type="entry name" value="(Trans)glycosidases"/>
    <property type="match status" value="1"/>
</dbReference>
<reference evidence="7 8" key="1">
    <citation type="submission" date="2018-04" db="EMBL/GenBank/DDBJ databases">
        <title>Pseudomonas sp. nov., isolated from mangrove soil.</title>
        <authorList>
            <person name="Chen C."/>
        </authorList>
    </citation>
    <scope>NUCLEOTIDE SEQUENCE [LARGE SCALE GENOMIC DNA]</scope>
    <source>
        <strain evidence="7 8">TC-11</strain>
    </source>
</reference>
<evidence type="ECO:0000256" key="4">
    <source>
        <dbReference type="SAM" id="MobiDB-lite"/>
    </source>
</evidence>
<dbReference type="InterPro" id="IPR000772">
    <property type="entry name" value="Ricin_B_lectin"/>
</dbReference>
<dbReference type="Gene3D" id="3.20.20.80">
    <property type="entry name" value="Glycosidases"/>
    <property type="match status" value="1"/>
</dbReference>
<feature type="chain" id="PRO_5015494856" description="Ricin B lectin domain-containing protein" evidence="5">
    <location>
        <begin position="26"/>
        <end position="616"/>
    </location>
</feature>
<evidence type="ECO:0000313" key="7">
    <source>
        <dbReference type="EMBL" id="PTU75443.1"/>
    </source>
</evidence>
<dbReference type="PROSITE" id="PS00659">
    <property type="entry name" value="GLYCOSYL_HYDROL_F5"/>
    <property type="match status" value="1"/>
</dbReference>
<protein>
    <recommendedName>
        <fullName evidence="6">Ricin B lectin domain-containing protein</fullName>
    </recommendedName>
</protein>
<dbReference type="OrthoDB" id="195526at2"/>
<dbReference type="GO" id="GO:0004553">
    <property type="term" value="F:hydrolase activity, hydrolyzing O-glycosyl compounds"/>
    <property type="evidence" value="ECO:0007669"/>
    <property type="project" value="InterPro"/>
</dbReference>
<dbReference type="SUPFAM" id="SSF50370">
    <property type="entry name" value="Ricin B-like lectins"/>
    <property type="match status" value="1"/>
</dbReference>
<dbReference type="Pfam" id="PF16841">
    <property type="entry name" value="CBM60"/>
    <property type="match status" value="1"/>
</dbReference>
<sequence>MRFPLLDTLRGSLLALAAAAPLAMASTDGEYRIRALHSNLCLEVAGASQAEGANLRQQTCRSDAAQQRFQVSELGNGLYSLVARHSDKAVEVADAARTAGANVQQRSWSGAFHQQWQGRQSAGSVEIRPRHANTLCLEVRDGSLANGANVQVGSCQGSNQQKWKLSRLGDGVASGPGIPATVTVDGAAFSSKSTGGASAQNSWNIWTNGHIEHSFTFSDPSRVEVLARGEPAAGVWPQMQVSVGSTQLGSAVVNSSDWKRYSFDVRGKQGNQPLRIAFNNDHMANGEDRNLLVRSASVRSFASAGPVTPPPGGNPPSGTPVSRHGQLRVTGPNLLDASGQPVQLRGMSSHGLHWYGQYMNSASIKWLRDDWQANVVRAAMYTAEGGYISNPSIKNKVIETVDAAIEHGLYVIIDWHILYDNDPNMYKPQAIAFFREMAQRYGNHPNVIYEIANEPNGNVNWNQHIRPYAMDVISAIRQIDPDNPIIVGTGTWSQDIHHAAENPLPQANVLYALHFYAGTHGQELRNRIDYARSLNAAIFVSEWGSSQASGGGGVFVNETRSWIDFLNQRGISWVNWSLADKDETSAALAPGASTQGGWSDSQLSPSGRLVRELMRN</sequence>
<dbReference type="PANTHER" id="PTHR34142">
    <property type="entry name" value="ENDO-BETA-1,4-GLUCANASE A"/>
    <property type="match status" value="1"/>
</dbReference>
<evidence type="ECO:0000259" key="6">
    <source>
        <dbReference type="SMART" id="SM00458"/>
    </source>
</evidence>
<dbReference type="Gene3D" id="2.80.10.50">
    <property type="match status" value="2"/>
</dbReference>
<feature type="signal peptide" evidence="5">
    <location>
        <begin position="1"/>
        <end position="25"/>
    </location>
</feature>
<dbReference type="PROSITE" id="PS50231">
    <property type="entry name" value="RICIN_B_LECTIN"/>
    <property type="match status" value="1"/>
</dbReference>
<keyword evidence="8" id="KW-1185">Reference proteome</keyword>
<dbReference type="InterPro" id="IPR001547">
    <property type="entry name" value="Glyco_hydro_5"/>
</dbReference>
<dbReference type="EMBL" id="QASN01000007">
    <property type="protein sequence ID" value="PTU75443.1"/>
    <property type="molecule type" value="Genomic_DNA"/>
</dbReference>
<name>A0A2T5PCH5_9PSED</name>
<dbReference type="Proteomes" id="UP000244064">
    <property type="component" value="Unassembled WGS sequence"/>
</dbReference>
<organism evidence="7 8">
    <name type="scientific">Pseudomonas mangrovi</name>
    <dbReference type="NCBI Taxonomy" id="2161748"/>
    <lineage>
        <taxon>Bacteria</taxon>
        <taxon>Pseudomonadati</taxon>
        <taxon>Pseudomonadota</taxon>
        <taxon>Gammaproteobacteria</taxon>
        <taxon>Pseudomonadales</taxon>
        <taxon>Pseudomonadaceae</taxon>
        <taxon>Pseudomonas</taxon>
    </lineage>
</organism>
<dbReference type="InterPro" id="IPR018087">
    <property type="entry name" value="Glyco_hydro_5_CS"/>
</dbReference>
<keyword evidence="1 3" id="KW-0378">Hydrolase</keyword>
<dbReference type="Pfam" id="PF14200">
    <property type="entry name" value="RicinB_lectin_2"/>
    <property type="match status" value="2"/>
</dbReference>
<keyword evidence="5" id="KW-0732">Signal</keyword>
<dbReference type="SMART" id="SM00458">
    <property type="entry name" value="RICIN"/>
    <property type="match status" value="1"/>
</dbReference>
<evidence type="ECO:0000256" key="5">
    <source>
        <dbReference type="SAM" id="SignalP"/>
    </source>
</evidence>
<dbReference type="Gene3D" id="2.60.60.40">
    <property type="match status" value="1"/>
</dbReference>
<evidence type="ECO:0000256" key="2">
    <source>
        <dbReference type="ARBA" id="ARBA00023295"/>
    </source>
</evidence>
<keyword evidence="2 3" id="KW-0326">Glycosidase</keyword>
<comment type="caution">
    <text evidence="7">The sequence shown here is derived from an EMBL/GenBank/DDBJ whole genome shotgun (WGS) entry which is preliminary data.</text>
</comment>
<dbReference type="InterPro" id="IPR035992">
    <property type="entry name" value="Ricin_B-like_lectins"/>
</dbReference>
<accession>A0A2T5PCH5</accession>